<evidence type="ECO:0000256" key="5">
    <source>
        <dbReference type="ARBA" id="ARBA00022777"/>
    </source>
</evidence>
<keyword evidence="9" id="KW-1185">Reference proteome</keyword>
<evidence type="ECO:0000256" key="3">
    <source>
        <dbReference type="ARBA" id="ARBA00022679"/>
    </source>
</evidence>
<dbReference type="SUPFAM" id="SSF53613">
    <property type="entry name" value="Ribokinase-like"/>
    <property type="match status" value="1"/>
</dbReference>
<keyword evidence="5 8" id="KW-0418">Kinase</keyword>
<dbReference type="FunFam" id="3.40.1190.20:FF:000003">
    <property type="entry name" value="Phosphomethylpyrimidine kinase ThiD"/>
    <property type="match status" value="1"/>
</dbReference>
<evidence type="ECO:0000256" key="6">
    <source>
        <dbReference type="ARBA" id="ARBA00022840"/>
    </source>
</evidence>
<keyword evidence="3 8" id="KW-0808">Transferase</keyword>
<dbReference type="InterPro" id="IPR029056">
    <property type="entry name" value="Ribokinase-like"/>
</dbReference>
<dbReference type="EMBL" id="WEKT01000042">
    <property type="protein sequence ID" value="MZI94996.1"/>
    <property type="molecule type" value="Genomic_DNA"/>
</dbReference>
<evidence type="ECO:0000313" key="9">
    <source>
        <dbReference type="Proteomes" id="UP000462621"/>
    </source>
</evidence>
<dbReference type="GO" id="GO:0008902">
    <property type="term" value="F:hydroxymethylpyrimidine kinase activity"/>
    <property type="evidence" value="ECO:0007669"/>
    <property type="project" value="UniProtKB-EC"/>
</dbReference>
<dbReference type="PANTHER" id="PTHR20858:SF17">
    <property type="entry name" value="HYDROXYMETHYLPYRIMIDINE_PHOSPHOMETHYLPYRIMIDINE KINASE THI20-RELATED"/>
    <property type="match status" value="1"/>
</dbReference>
<dbReference type="NCBIfam" id="TIGR00097">
    <property type="entry name" value="HMP-P_kinase"/>
    <property type="match status" value="1"/>
</dbReference>
<protein>
    <recommendedName>
        <fullName evidence="2">hydroxymethylpyrimidine kinase</fullName>
        <ecNumber evidence="2">2.7.1.49</ecNumber>
    </recommendedName>
</protein>
<keyword evidence="4" id="KW-0547">Nucleotide-binding</keyword>
<dbReference type="AlphaFoldDB" id="A0A7X4LNZ7"/>
<keyword evidence="6" id="KW-0067">ATP-binding</keyword>
<evidence type="ECO:0000256" key="4">
    <source>
        <dbReference type="ARBA" id="ARBA00022741"/>
    </source>
</evidence>
<dbReference type="GO" id="GO:0009229">
    <property type="term" value="P:thiamine diphosphate biosynthetic process"/>
    <property type="evidence" value="ECO:0007669"/>
    <property type="project" value="UniProtKB-UniPathway"/>
</dbReference>
<sequence length="297" mass="32301">MKPKTDISFIPNILTIAGSDSSGGAGIQADIKSISANGGYACSIITALTAQNTQGVLDILPVPETHIEHQLDAVFQDIHIDAVKIGMLPNEASIAIVAQKLRQYQVTNVVLDAVMVATSGDELLASTAVSTLIRELFPLATVITPNWHEAAVISKQPEPKTDQQFAEFCQNLRTLDTPILLKGGHSFSQHDACDVLLNKESQFTFHGQRIDTNNTHGTGCTLSSAIATHLGHKEHLVNAISLSKHYITQSLNYADRLSVGHGHGPVNHMYLHPSQRSIMFPTKKQSRVTKPRHEVQL</sequence>
<evidence type="ECO:0000313" key="8">
    <source>
        <dbReference type="EMBL" id="MZI94996.1"/>
    </source>
</evidence>
<dbReference type="CDD" id="cd01169">
    <property type="entry name" value="HMPP_kinase"/>
    <property type="match status" value="1"/>
</dbReference>
<accession>A0A7X4LNZ7</accession>
<proteinExistence type="predicted"/>
<organism evidence="8 9">
    <name type="scientific">Vibrio eleionomae</name>
    <dbReference type="NCBI Taxonomy" id="2653505"/>
    <lineage>
        <taxon>Bacteria</taxon>
        <taxon>Pseudomonadati</taxon>
        <taxon>Pseudomonadota</taxon>
        <taxon>Gammaproteobacteria</taxon>
        <taxon>Vibrionales</taxon>
        <taxon>Vibrionaceae</taxon>
        <taxon>Vibrio</taxon>
    </lineage>
</organism>
<reference evidence="8 9" key="1">
    <citation type="submission" date="2019-10" db="EMBL/GenBank/DDBJ databases">
        <title>Vibrio sp. nov. isolated from a shrimp pond.</title>
        <authorList>
            <person name="Gomez-Gil B."/>
            <person name="Enciso-Ibarra J."/>
            <person name="Enciso-Ibarra K."/>
            <person name="Bolan-Mejia C."/>
        </authorList>
    </citation>
    <scope>NUCLEOTIDE SEQUENCE [LARGE SCALE GENOMIC DNA]</scope>
    <source>
        <strain evidence="8 9">CAIM 722</strain>
    </source>
</reference>
<gene>
    <name evidence="8" type="primary">thiD</name>
    <name evidence="8" type="ORF">F9817_17605</name>
</gene>
<dbReference type="PANTHER" id="PTHR20858">
    <property type="entry name" value="PHOSPHOMETHYLPYRIMIDINE KINASE"/>
    <property type="match status" value="1"/>
</dbReference>
<dbReference type="GO" id="GO:0009228">
    <property type="term" value="P:thiamine biosynthetic process"/>
    <property type="evidence" value="ECO:0007669"/>
    <property type="project" value="InterPro"/>
</dbReference>
<name>A0A7X4LNZ7_9VIBR</name>
<evidence type="ECO:0000256" key="2">
    <source>
        <dbReference type="ARBA" id="ARBA00012135"/>
    </source>
</evidence>
<evidence type="ECO:0000259" key="7">
    <source>
        <dbReference type="Pfam" id="PF08543"/>
    </source>
</evidence>
<evidence type="ECO:0000256" key="1">
    <source>
        <dbReference type="ARBA" id="ARBA00004948"/>
    </source>
</evidence>
<dbReference type="Proteomes" id="UP000462621">
    <property type="component" value="Unassembled WGS sequence"/>
</dbReference>
<dbReference type="GO" id="GO:0008972">
    <property type="term" value="F:phosphomethylpyrimidine kinase activity"/>
    <property type="evidence" value="ECO:0007669"/>
    <property type="project" value="InterPro"/>
</dbReference>
<dbReference type="UniPathway" id="UPA00060">
    <property type="reaction ID" value="UER00138"/>
</dbReference>
<comment type="pathway">
    <text evidence="1">Cofactor biosynthesis; thiamine diphosphate biosynthesis.</text>
</comment>
<dbReference type="InterPro" id="IPR013749">
    <property type="entry name" value="PM/HMP-P_kinase-1"/>
</dbReference>
<dbReference type="GO" id="GO:0005829">
    <property type="term" value="C:cytosol"/>
    <property type="evidence" value="ECO:0007669"/>
    <property type="project" value="TreeGrafter"/>
</dbReference>
<feature type="domain" description="Pyridoxamine kinase/Phosphomethylpyrimidine kinase" evidence="7">
    <location>
        <begin position="20"/>
        <end position="267"/>
    </location>
</feature>
<dbReference type="RefSeq" id="WP_161157476.1">
    <property type="nucleotide sequence ID" value="NZ_WEKT01000042.1"/>
</dbReference>
<dbReference type="EC" id="2.7.1.49" evidence="2"/>
<dbReference type="Pfam" id="PF08543">
    <property type="entry name" value="Phos_pyr_kin"/>
    <property type="match status" value="1"/>
</dbReference>
<dbReference type="Gene3D" id="3.40.1190.20">
    <property type="match status" value="1"/>
</dbReference>
<comment type="caution">
    <text evidence="8">The sequence shown here is derived from an EMBL/GenBank/DDBJ whole genome shotgun (WGS) entry which is preliminary data.</text>
</comment>
<dbReference type="InterPro" id="IPR004399">
    <property type="entry name" value="HMP/HMP-P_kinase_dom"/>
</dbReference>
<dbReference type="GO" id="GO:0005524">
    <property type="term" value="F:ATP binding"/>
    <property type="evidence" value="ECO:0007669"/>
    <property type="project" value="UniProtKB-KW"/>
</dbReference>